<comment type="caution">
    <text evidence="1">The sequence shown here is derived from an EMBL/GenBank/DDBJ whole genome shotgun (WGS) entry which is preliminary data.</text>
</comment>
<feature type="non-terminal residue" evidence="1">
    <location>
        <position position="1"/>
    </location>
</feature>
<protein>
    <submittedName>
        <fullName evidence="1">Choline ABC transporter permease</fullName>
    </submittedName>
</protein>
<accession>A0AAP8GEU9</accession>
<evidence type="ECO:0000313" key="1">
    <source>
        <dbReference type="EMBL" id="PJG36080.1"/>
    </source>
</evidence>
<organism evidence="1 2">
    <name type="scientific">Enterobacter hormaechei</name>
    <dbReference type="NCBI Taxonomy" id="158836"/>
    <lineage>
        <taxon>Bacteria</taxon>
        <taxon>Pseudomonadati</taxon>
        <taxon>Pseudomonadota</taxon>
        <taxon>Gammaproteobacteria</taxon>
        <taxon>Enterobacterales</taxon>
        <taxon>Enterobacteriaceae</taxon>
        <taxon>Enterobacter</taxon>
        <taxon>Enterobacter cloacae complex</taxon>
    </lineage>
</organism>
<dbReference type="AlphaFoldDB" id="A0AAP8GEU9"/>
<name>A0AAP8GEU9_9ENTR</name>
<proteinExistence type="predicted"/>
<dbReference type="Proteomes" id="UP000231328">
    <property type="component" value="Unassembled WGS sequence"/>
</dbReference>
<sequence>IVTATVLVTALALGVDALLALVEKWVVSKGLKVSG</sequence>
<gene>
    <name evidence="1" type="ORF">CGZ54_30490</name>
</gene>
<reference evidence="1 2" key="1">
    <citation type="submission" date="2017-07" db="EMBL/GenBank/DDBJ databases">
        <title>Draft genome sequence of Enterobacter cloacae ST128, a clinical strain coproducing KPC-2 and NDM-1 carbapenemases.</title>
        <authorList>
            <person name="Li X."/>
        </authorList>
    </citation>
    <scope>NUCLEOTIDE SEQUENCE [LARGE SCALE GENOMIC DNA]</scope>
    <source>
        <strain evidence="1 2">HBY</strain>
    </source>
</reference>
<evidence type="ECO:0000313" key="2">
    <source>
        <dbReference type="Proteomes" id="UP000231328"/>
    </source>
</evidence>
<dbReference type="EMBL" id="NMVR01000632">
    <property type="protein sequence ID" value="PJG36080.1"/>
    <property type="molecule type" value="Genomic_DNA"/>
</dbReference>